<comment type="caution">
    <text evidence="1">The sequence shown here is derived from an EMBL/GenBank/DDBJ whole genome shotgun (WGS) entry which is preliminary data.</text>
</comment>
<sequence>MRKILLITFLCLVQICFGQTSDFSFKLRSVTDFYDSQTHIFVRKYENEEVTLMVTLTNSELKLIKDYFDEVDFLKLPMNLECNNSIDILPVVKNWIFFQEKNQRNLCFNQINCEKNDKRQEKDFENLWNFIFSILENKINIKELKKSNFEVI</sequence>
<keyword evidence="2" id="KW-1185">Reference proteome</keyword>
<name>A0ABU4JKG6_9FLAO</name>
<protein>
    <submittedName>
        <fullName evidence="1">Uncharacterized protein</fullName>
    </submittedName>
</protein>
<evidence type="ECO:0000313" key="2">
    <source>
        <dbReference type="Proteomes" id="UP001204439"/>
    </source>
</evidence>
<organism evidence="1 2">
    <name type="scientific">Epilithonimonas ginsengisoli</name>
    <dbReference type="NCBI Taxonomy" id="1245592"/>
    <lineage>
        <taxon>Bacteria</taxon>
        <taxon>Pseudomonadati</taxon>
        <taxon>Bacteroidota</taxon>
        <taxon>Flavobacteriia</taxon>
        <taxon>Flavobacteriales</taxon>
        <taxon>Weeksellaceae</taxon>
        <taxon>Chryseobacterium group</taxon>
        <taxon>Epilithonimonas</taxon>
    </lineage>
</organism>
<gene>
    <name evidence="1" type="ORF">NG800_014315</name>
</gene>
<evidence type="ECO:0000313" key="1">
    <source>
        <dbReference type="EMBL" id="MDW8550097.1"/>
    </source>
</evidence>
<dbReference type="RefSeq" id="WP_063970186.1">
    <property type="nucleotide sequence ID" value="NZ_JAMXLT020000026.1"/>
</dbReference>
<dbReference type="EMBL" id="JAMXLT020000026">
    <property type="protein sequence ID" value="MDW8550097.1"/>
    <property type="molecule type" value="Genomic_DNA"/>
</dbReference>
<accession>A0ABU4JKG6</accession>
<dbReference type="Proteomes" id="UP001204439">
    <property type="component" value="Unassembled WGS sequence"/>
</dbReference>
<proteinExistence type="predicted"/>
<reference evidence="1 2" key="1">
    <citation type="submission" date="2023-11" db="EMBL/GenBank/DDBJ databases">
        <title>First isolation, identification, and characterization of non-pathogenic Epilithonimonas ginsengisoli isolated from diseased farmed rainbow trout (Oncorhynchus mykiss) in Chile.</title>
        <authorList>
            <person name="Miranda C.D."/>
            <person name="Irgang R."/>
            <person name="Concha C."/>
            <person name="Rojas R."/>
            <person name="Avendano R."/>
        </authorList>
    </citation>
    <scope>NUCLEOTIDE SEQUENCE [LARGE SCALE GENOMIC DNA]</scope>
    <source>
        <strain evidence="1 2">FP99</strain>
    </source>
</reference>